<proteinExistence type="predicted"/>
<dbReference type="PANTHER" id="PTHR30011">
    <property type="entry name" value="ALKANESULFONATE MONOOXYGENASE-RELATED"/>
    <property type="match status" value="1"/>
</dbReference>
<evidence type="ECO:0000259" key="1">
    <source>
        <dbReference type="Pfam" id="PF00296"/>
    </source>
</evidence>
<dbReference type="RefSeq" id="WP_129888894.1">
    <property type="nucleotide sequence ID" value="NZ_CP035758.1"/>
</dbReference>
<sequence>MHVGVGLPTGVPGAKGQLVIEWARRADEGPFSSLGVVDRLVYDSYEPLTALAAAAAVTRRLKLATTIVIGPLHTTAMLAKMAASLDALSDGRLVLGLAVGARKEDYDAAGIAYRGRGKRFSEQLSMLRSAWEEHTFGPLAARSRGPDLLIGGLSDQGFARVARYADGYVHGGGPPRAFARAADKARAAWRDAGRPGKPQIWAQGYFALGEQAAEAGAAYLKDYYAFTGSFAARIAAGLLTSPQAIAQFIRGYEEAGCDELILFPTVPDLAQLEQLAAVLQMLGRGVTFTDEKGALAGEPS</sequence>
<reference evidence="2 3" key="1">
    <citation type="submission" date="2019-01" db="EMBL/GenBank/DDBJ databases">
        <title>Ktedonosporobacter rubrisoli SCAWS-G2.</title>
        <authorList>
            <person name="Huang Y."/>
            <person name="Yan B."/>
        </authorList>
    </citation>
    <scope>NUCLEOTIDE SEQUENCE [LARGE SCALE GENOMIC DNA]</scope>
    <source>
        <strain evidence="2 3">SCAWS-G2</strain>
    </source>
</reference>
<dbReference type="InterPro" id="IPR011251">
    <property type="entry name" value="Luciferase-like_dom"/>
</dbReference>
<dbReference type="PANTHER" id="PTHR30011:SF32">
    <property type="entry name" value="CONSERVED PROTEIN"/>
    <property type="match status" value="1"/>
</dbReference>
<evidence type="ECO:0000313" key="2">
    <source>
        <dbReference type="EMBL" id="QBD77841.1"/>
    </source>
</evidence>
<dbReference type="InterPro" id="IPR051260">
    <property type="entry name" value="Diverse_substr_monoxygenases"/>
</dbReference>
<accession>A0A4V0YYY5</accession>
<dbReference type="KEGG" id="kbs:EPA93_18315"/>
<dbReference type="Pfam" id="PF00296">
    <property type="entry name" value="Bac_luciferase"/>
    <property type="match status" value="1"/>
</dbReference>
<dbReference type="GO" id="GO:0016705">
    <property type="term" value="F:oxidoreductase activity, acting on paired donors, with incorporation or reduction of molecular oxygen"/>
    <property type="evidence" value="ECO:0007669"/>
    <property type="project" value="InterPro"/>
</dbReference>
<dbReference type="Gene3D" id="3.20.20.30">
    <property type="entry name" value="Luciferase-like domain"/>
    <property type="match status" value="1"/>
</dbReference>
<organism evidence="2 3">
    <name type="scientific">Ktedonosporobacter rubrisoli</name>
    <dbReference type="NCBI Taxonomy" id="2509675"/>
    <lineage>
        <taxon>Bacteria</taxon>
        <taxon>Bacillati</taxon>
        <taxon>Chloroflexota</taxon>
        <taxon>Ktedonobacteria</taxon>
        <taxon>Ktedonobacterales</taxon>
        <taxon>Ktedonosporobacteraceae</taxon>
        <taxon>Ktedonosporobacter</taxon>
    </lineage>
</organism>
<feature type="domain" description="Luciferase-like" evidence="1">
    <location>
        <begin position="16"/>
        <end position="230"/>
    </location>
</feature>
<dbReference type="EMBL" id="CP035758">
    <property type="protein sequence ID" value="QBD77841.1"/>
    <property type="molecule type" value="Genomic_DNA"/>
</dbReference>
<name>A0A4V0YYY5_KTERU</name>
<dbReference type="AlphaFoldDB" id="A0A4V0YYY5"/>
<protein>
    <submittedName>
        <fullName evidence="2">LLM class flavin-dependent oxidoreductase</fullName>
    </submittedName>
</protein>
<keyword evidence="3" id="KW-1185">Reference proteome</keyword>
<dbReference type="InterPro" id="IPR036661">
    <property type="entry name" value="Luciferase-like_sf"/>
</dbReference>
<dbReference type="Proteomes" id="UP000290365">
    <property type="component" value="Chromosome"/>
</dbReference>
<gene>
    <name evidence="2" type="ORF">EPA93_18315</name>
</gene>
<dbReference type="OrthoDB" id="5723200at2"/>
<dbReference type="SUPFAM" id="SSF51679">
    <property type="entry name" value="Bacterial luciferase-like"/>
    <property type="match status" value="1"/>
</dbReference>
<evidence type="ECO:0000313" key="3">
    <source>
        <dbReference type="Proteomes" id="UP000290365"/>
    </source>
</evidence>